<dbReference type="Proteomes" id="UP001209076">
    <property type="component" value="Unassembled WGS sequence"/>
</dbReference>
<dbReference type="PANTHER" id="PTHR16222:SF12">
    <property type="entry name" value="ADP-RIBOSYLGLYCOHYDROLASE-RELATED"/>
    <property type="match status" value="1"/>
</dbReference>
<keyword evidence="2" id="KW-1185">Reference proteome</keyword>
<dbReference type="InterPro" id="IPR050792">
    <property type="entry name" value="ADP-ribosylglycohydrolase"/>
</dbReference>
<accession>A0ABT2PW73</accession>
<organism evidence="1 2">
    <name type="scientific">Paracholeplasma vituli</name>
    <dbReference type="NCBI Taxonomy" id="69473"/>
    <lineage>
        <taxon>Bacteria</taxon>
        <taxon>Bacillati</taxon>
        <taxon>Mycoplasmatota</taxon>
        <taxon>Mollicutes</taxon>
        <taxon>Acholeplasmatales</taxon>
        <taxon>Acholeplasmataceae</taxon>
        <taxon>Paracholeplasma</taxon>
    </lineage>
</organism>
<dbReference type="InterPro" id="IPR036705">
    <property type="entry name" value="Ribosyl_crysJ1_sf"/>
</dbReference>
<evidence type="ECO:0000313" key="2">
    <source>
        <dbReference type="Proteomes" id="UP001209076"/>
    </source>
</evidence>
<evidence type="ECO:0000313" key="1">
    <source>
        <dbReference type="EMBL" id="MCU0105095.1"/>
    </source>
</evidence>
<comment type="caution">
    <text evidence="1">The sequence shown here is derived from an EMBL/GenBank/DDBJ whole genome shotgun (WGS) entry which is preliminary data.</text>
</comment>
<dbReference type="SUPFAM" id="SSF101478">
    <property type="entry name" value="ADP-ribosylglycohydrolase"/>
    <property type="match status" value="1"/>
</dbReference>
<dbReference type="EMBL" id="JAOEGN010000009">
    <property type="protein sequence ID" value="MCU0105095.1"/>
    <property type="molecule type" value="Genomic_DNA"/>
</dbReference>
<dbReference type="Pfam" id="PF03747">
    <property type="entry name" value="ADP_ribosyl_GH"/>
    <property type="match status" value="1"/>
</dbReference>
<dbReference type="RefSeq" id="WP_262096432.1">
    <property type="nucleotide sequence ID" value="NZ_JAOEGN010000009.1"/>
</dbReference>
<dbReference type="PANTHER" id="PTHR16222">
    <property type="entry name" value="ADP-RIBOSYLGLYCOHYDROLASE"/>
    <property type="match status" value="1"/>
</dbReference>
<dbReference type="InterPro" id="IPR005502">
    <property type="entry name" value="Ribosyl_crysJ1"/>
</dbReference>
<protein>
    <submittedName>
        <fullName evidence="1">ADP-ribosylglycohydrolase family protein</fullName>
    </submittedName>
</protein>
<dbReference type="Gene3D" id="1.10.4080.10">
    <property type="entry name" value="ADP-ribosylation/Crystallin J1"/>
    <property type="match status" value="1"/>
</dbReference>
<reference evidence="2" key="1">
    <citation type="submission" date="2023-07" db="EMBL/GenBank/DDBJ databases">
        <title>Novel Mycoplasma species identified in domestic and wild animals.</title>
        <authorList>
            <person name="Volokhov D.V."/>
            <person name="Furtak V.A."/>
            <person name="Zagorodnyaya T.A."/>
        </authorList>
    </citation>
    <scope>NUCLEOTIDE SEQUENCE [LARGE SCALE GENOMIC DNA]</scope>
    <source>
        <strain evidence="2">92-19</strain>
    </source>
</reference>
<name>A0ABT2PW73_9MOLU</name>
<gene>
    <name evidence="1" type="ORF">N7603_05435</name>
</gene>
<proteinExistence type="predicted"/>
<sequence>MVAKEFLQWYANYPNPMGGYGTRFVDWAITSLQNYKVMPPYNSYGNGAAMRISPVAYFATSLEHCIELSRKVTEVTHNHEEGIKGAEATAVAIYMALQGSTKKAIKDYISTYYYPLIIEAYL</sequence>